<accession>A0A0A9HVC6</accession>
<name>A0A0A9HVC6_ARUDO</name>
<reference evidence="1" key="1">
    <citation type="submission" date="2014-09" db="EMBL/GenBank/DDBJ databases">
        <authorList>
            <person name="Magalhaes I.L.F."/>
            <person name="Oliveira U."/>
            <person name="Santos F.R."/>
            <person name="Vidigal T.H.D.A."/>
            <person name="Brescovit A.D."/>
            <person name="Santos A.J."/>
        </authorList>
    </citation>
    <scope>NUCLEOTIDE SEQUENCE</scope>
    <source>
        <tissue evidence="1">Shoot tissue taken approximately 20 cm above the soil surface</tissue>
    </source>
</reference>
<sequence>MSKHRFSPLPPTLFTQDQ</sequence>
<evidence type="ECO:0000313" key="1">
    <source>
        <dbReference type="EMBL" id="JAE36873.1"/>
    </source>
</evidence>
<organism evidence="1">
    <name type="scientific">Arundo donax</name>
    <name type="common">Giant reed</name>
    <name type="synonym">Donax arundinaceus</name>
    <dbReference type="NCBI Taxonomy" id="35708"/>
    <lineage>
        <taxon>Eukaryota</taxon>
        <taxon>Viridiplantae</taxon>
        <taxon>Streptophyta</taxon>
        <taxon>Embryophyta</taxon>
        <taxon>Tracheophyta</taxon>
        <taxon>Spermatophyta</taxon>
        <taxon>Magnoliopsida</taxon>
        <taxon>Liliopsida</taxon>
        <taxon>Poales</taxon>
        <taxon>Poaceae</taxon>
        <taxon>PACMAD clade</taxon>
        <taxon>Arundinoideae</taxon>
        <taxon>Arundineae</taxon>
        <taxon>Arundo</taxon>
    </lineage>
</organism>
<proteinExistence type="predicted"/>
<dbReference type="AlphaFoldDB" id="A0A0A9HVC6"/>
<dbReference type="EMBL" id="GBRH01161023">
    <property type="protein sequence ID" value="JAE36873.1"/>
    <property type="molecule type" value="Transcribed_RNA"/>
</dbReference>
<protein>
    <submittedName>
        <fullName evidence="1">Uncharacterized protein</fullName>
    </submittedName>
</protein>
<reference evidence="1" key="2">
    <citation type="journal article" date="2015" name="Data Brief">
        <title>Shoot transcriptome of the giant reed, Arundo donax.</title>
        <authorList>
            <person name="Barrero R.A."/>
            <person name="Guerrero F.D."/>
            <person name="Moolhuijzen P."/>
            <person name="Goolsby J.A."/>
            <person name="Tidwell J."/>
            <person name="Bellgard S.E."/>
            <person name="Bellgard M.I."/>
        </authorList>
    </citation>
    <scope>NUCLEOTIDE SEQUENCE</scope>
    <source>
        <tissue evidence="1">Shoot tissue taken approximately 20 cm above the soil surface</tissue>
    </source>
</reference>